<dbReference type="Pfam" id="PF00440">
    <property type="entry name" value="TetR_N"/>
    <property type="match status" value="1"/>
</dbReference>
<protein>
    <submittedName>
        <fullName evidence="5">TetR family transcriptional regulator</fullName>
    </submittedName>
</protein>
<dbReference type="Gene3D" id="1.10.357.10">
    <property type="entry name" value="Tetracycline Repressor, domain 2"/>
    <property type="match status" value="1"/>
</dbReference>
<gene>
    <name evidence="5" type="ORF">CA982_02325</name>
</gene>
<dbReference type="PROSITE" id="PS50977">
    <property type="entry name" value="HTH_TETR_2"/>
    <property type="match status" value="1"/>
</dbReference>
<dbReference type="InterPro" id="IPR001647">
    <property type="entry name" value="HTH_TetR"/>
</dbReference>
<dbReference type="OrthoDB" id="4538622at2"/>
<evidence type="ECO:0000259" key="4">
    <source>
        <dbReference type="PROSITE" id="PS50977"/>
    </source>
</evidence>
<feature type="domain" description="HTH tetR-type" evidence="4">
    <location>
        <begin position="31"/>
        <end position="91"/>
    </location>
</feature>
<sequence>MYIGMVSSPEAPAGTAAPAETAPTRREQRTITSQRRILEAAVDCLIEHGFAGATTSAIQARAGVSRGRLLHHFPSREDLLVAAARHLAAERVAATTARAVAEIDDRVTGSTRVTNVVEMMWMSFHEPHFWAAVELWTASRTNEWIAGALLPVERHLGGVIRSSIDRMWGPELVGHPRYAQLREILFTSMRGVALAYAFDHRDPRRDPHLPQWTDTALVLLEV</sequence>
<dbReference type="PANTHER" id="PTHR30055:SF226">
    <property type="entry name" value="HTH-TYPE TRANSCRIPTIONAL REGULATOR PKSA"/>
    <property type="match status" value="1"/>
</dbReference>
<feature type="DNA-binding region" description="H-T-H motif" evidence="2">
    <location>
        <begin position="54"/>
        <end position="73"/>
    </location>
</feature>
<evidence type="ECO:0000313" key="6">
    <source>
        <dbReference type="Proteomes" id="UP000194632"/>
    </source>
</evidence>
<dbReference type="PANTHER" id="PTHR30055">
    <property type="entry name" value="HTH-TYPE TRANSCRIPTIONAL REGULATOR RUTR"/>
    <property type="match status" value="1"/>
</dbReference>
<reference evidence="5 6" key="1">
    <citation type="submission" date="2017-05" db="EMBL/GenBank/DDBJ databases">
        <title>Biotechnological potential of actinobacteria isolated from South African environments.</title>
        <authorList>
            <person name="Le Roes-Hill M."/>
            <person name="Prins A."/>
            <person name="Durrell K.A."/>
        </authorList>
    </citation>
    <scope>NUCLEOTIDE SEQUENCE [LARGE SCALE GENOMIC DNA]</scope>
    <source>
        <strain evidence="5">BS2</strain>
    </source>
</reference>
<dbReference type="AlphaFoldDB" id="A0A243QFQ9"/>
<proteinExistence type="predicted"/>
<keyword evidence="6" id="KW-1185">Reference proteome</keyword>
<name>A0A243QFQ9_9ACTN</name>
<dbReference type="GO" id="GO:0003700">
    <property type="term" value="F:DNA-binding transcription factor activity"/>
    <property type="evidence" value="ECO:0007669"/>
    <property type="project" value="TreeGrafter"/>
</dbReference>
<evidence type="ECO:0000256" key="3">
    <source>
        <dbReference type="SAM" id="MobiDB-lite"/>
    </source>
</evidence>
<dbReference type="InterPro" id="IPR009057">
    <property type="entry name" value="Homeodomain-like_sf"/>
</dbReference>
<dbReference type="SUPFAM" id="SSF46689">
    <property type="entry name" value="Homeodomain-like"/>
    <property type="match status" value="1"/>
</dbReference>
<accession>A0A243QFQ9</accession>
<evidence type="ECO:0000256" key="1">
    <source>
        <dbReference type="ARBA" id="ARBA00023125"/>
    </source>
</evidence>
<keyword evidence="1 2" id="KW-0238">DNA-binding</keyword>
<dbReference type="STRING" id="417102.CA982_02325"/>
<evidence type="ECO:0000256" key="2">
    <source>
        <dbReference type="PROSITE-ProRule" id="PRU00335"/>
    </source>
</evidence>
<dbReference type="InterPro" id="IPR050109">
    <property type="entry name" value="HTH-type_TetR-like_transc_reg"/>
</dbReference>
<organism evidence="5 6">
    <name type="scientific">Gordonia lacunae</name>
    <dbReference type="NCBI Taxonomy" id="417102"/>
    <lineage>
        <taxon>Bacteria</taxon>
        <taxon>Bacillati</taxon>
        <taxon>Actinomycetota</taxon>
        <taxon>Actinomycetes</taxon>
        <taxon>Mycobacteriales</taxon>
        <taxon>Gordoniaceae</taxon>
        <taxon>Gordonia</taxon>
    </lineage>
</organism>
<comment type="caution">
    <text evidence="5">The sequence shown here is derived from an EMBL/GenBank/DDBJ whole genome shotgun (WGS) entry which is preliminary data.</text>
</comment>
<dbReference type="GO" id="GO:0000976">
    <property type="term" value="F:transcription cis-regulatory region binding"/>
    <property type="evidence" value="ECO:0007669"/>
    <property type="project" value="TreeGrafter"/>
</dbReference>
<dbReference type="Proteomes" id="UP000194632">
    <property type="component" value="Unassembled WGS sequence"/>
</dbReference>
<dbReference type="PRINTS" id="PR00455">
    <property type="entry name" value="HTHTETR"/>
</dbReference>
<feature type="compositionally biased region" description="Low complexity" evidence="3">
    <location>
        <begin position="9"/>
        <end position="22"/>
    </location>
</feature>
<feature type="region of interest" description="Disordered" evidence="3">
    <location>
        <begin position="1"/>
        <end position="27"/>
    </location>
</feature>
<evidence type="ECO:0000313" key="5">
    <source>
        <dbReference type="EMBL" id="OUC80590.1"/>
    </source>
</evidence>
<dbReference type="EMBL" id="NGFO01000002">
    <property type="protein sequence ID" value="OUC80590.1"/>
    <property type="molecule type" value="Genomic_DNA"/>
</dbReference>